<dbReference type="Proteomes" id="UP001253193">
    <property type="component" value="Unassembled WGS sequence"/>
</dbReference>
<dbReference type="EMBL" id="DACQKT010000004">
    <property type="protein sequence ID" value="HAS6677476.1"/>
    <property type="molecule type" value="Genomic_DNA"/>
</dbReference>
<dbReference type="Proteomes" id="UP001156560">
    <property type="component" value="Chromosome 2"/>
</dbReference>
<dbReference type="EMBL" id="VRMQ01000001">
    <property type="protein sequence ID" value="TXN18721.1"/>
    <property type="molecule type" value="Genomic_DNA"/>
</dbReference>
<evidence type="ECO:0000313" key="17">
    <source>
        <dbReference type="Proteomes" id="UP000464718"/>
    </source>
</evidence>
<reference evidence="2" key="7">
    <citation type="submission" date="2019-12" db="EMBL/GenBank/DDBJ databases">
        <authorList>
            <consortium name="NCBI Pathogen Detection Project"/>
        </authorList>
    </citation>
    <scope>NUCLEOTIDE SEQUENCE</scope>
    <source>
        <strain evidence="2">1930</strain>
    </source>
</reference>
<reference evidence="7 14" key="2">
    <citation type="submission" date="2015-08" db="EMBL/GenBank/DDBJ databases">
        <title>Draft Genome Sequences of Vibrio parahaemolyticus Strains.</title>
        <authorList>
            <person name="Gonzalez-Escalona N."/>
            <person name="DePaola A."/>
        </authorList>
    </citation>
    <scope>NUCLEOTIDE SEQUENCE [LARGE SCALE GENOMIC DNA]</scope>
    <source>
        <strain evidence="7 14">CFSAN001621</strain>
    </source>
</reference>
<evidence type="ECO:0000313" key="3">
    <source>
        <dbReference type="EMBL" id="KOY28870.1"/>
    </source>
</evidence>
<dbReference type="Proteomes" id="UP000464718">
    <property type="component" value="Chromosome ii"/>
</dbReference>
<dbReference type="SUPFAM" id="SSF89447">
    <property type="entry name" value="AbrB/MazE/MraZ-like"/>
    <property type="match status" value="1"/>
</dbReference>
<reference evidence="8 15" key="3">
    <citation type="journal article" date="2017" name="Appl. Environ. Microbiol.">
        <title>Parallel evolution of two clades of a major Atlantic endemic Vibrio parahaemolyticus pathogen lineage by independent acquisition of related pathogenicity islands.</title>
        <authorList>
            <person name="Xu F."/>
            <person name="Gonzalez-Escalona N."/>
            <person name="Drees K.P."/>
            <person name="Sebra R.P."/>
            <person name="Cooper V.S."/>
            <person name="Jones S.H."/>
            <person name="Whistler C.A."/>
        </authorList>
    </citation>
    <scope>NUCLEOTIDE SEQUENCE [LARGE SCALE GENOMIC DNA]</scope>
    <source>
        <strain evidence="8 15">MAVP-3</strain>
    </source>
</reference>
<gene>
    <name evidence="3" type="ORF">ACX05_16215</name>
    <name evidence="7" type="ORF">AKG60_20645</name>
    <name evidence="8" type="ORF">CA163_08050</name>
    <name evidence="9" type="ORF">EHC69_21410</name>
    <name evidence="10" type="ORF">FVP01_06970</name>
    <name evidence="6" type="ORF">HKB16_09290</name>
    <name evidence="5" type="ORF">HKB21_17275</name>
    <name evidence="2" type="ORF">I7278_11720</name>
    <name evidence="11" type="ORF">M5598_20105</name>
    <name evidence="12" type="ORF">O1Q84_22315</name>
    <name evidence="4" type="ORF">QX249_01230</name>
</gene>
<evidence type="ECO:0000259" key="1">
    <source>
        <dbReference type="SMART" id="SM00966"/>
    </source>
</evidence>
<reference evidence="3 13" key="1">
    <citation type="submission" date="2015-07" db="EMBL/GenBank/DDBJ databases">
        <title>Foodborne Vibrio parahaemolyticus Isolates.</title>
        <authorList>
            <person name="Ronholm J."/>
            <person name="Petronella N."/>
            <person name="Kenwell R."/>
            <person name="Banerjee S."/>
        </authorList>
    </citation>
    <scope>NUCLEOTIDE SEQUENCE [LARGE SCALE GENOMIC DNA]</scope>
    <source>
        <strain evidence="3 13">HS-06-05</strain>
    </source>
</reference>
<sequence length="62" mass="6803">MISQPVKIGDDTAVVIPSAILAQLGIREGDTLEIALNKDKMEIKKMVLKTSTPTYSEDIEEN</sequence>
<dbReference type="Proteomes" id="UP001163036">
    <property type="component" value="Chromosome 2"/>
</dbReference>
<evidence type="ECO:0000313" key="5">
    <source>
        <dbReference type="EMBL" id="NMU27357.1"/>
    </source>
</evidence>
<evidence type="ECO:0000313" key="9">
    <source>
        <dbReference type="EMBL" id="QHH11855.1"/>
    </source>
</evidence>
<dbReference type="GeneID" id="1192329"/>
<dbReference type="EMBL" id="JABCLD010001806">
    <property type="protein sequence ID" value="NMU27357.1"/>
    <property type="molecule type" value="Genomic_DNA"/>
</dbReference>
<dbReference type="Gene3D" id="2.10.260.10">
    <property type="match status" value="1"/>
</dbReference>
<evidence type="ECO:0000313" key="12">
    <source>
        <dbReference type="EMBL" id="WAT92107.1"/>
    </source>
</evidence>
<dbReference type="STRING" id="670.ACZ92_01460"/>
<dbReference type="Proteomes" id="UP000555836">
    <property type="component" value="Unassembled WGS sequence"/>
</dbReference>
<evidence type="ECO:0000313" key="18">
    <source>
        <dbReference type="Proteomes" id="UP000518904"/>
    </source>
</evidence>
<dbReference type="EMBL" id="LHQV01000020">
    <property type="protein sequence ID" value="OQJ97282.1"/>
    <property type="molecule type" value="Genomic_DNA"/>
</dbReference>
<dbReference type="Pfam" id="PF04014">
    <property type="entry name" value="MazE_antitoxin"/>
    <property type="match status" value="1"/>
</dbReference>
<evidence type="ECO:0000313" key="16">
    <source>
        <dbReference type="Proteomes" id="UP000321504"/>
    </source>
</evidence>
<evidence type="ECO:0000313" key="4">
    <source>
        <dbReference type="EMBL" id="MDS1819260.1"/>
    </source>
</evidence>
<protein>
    <submittedName>
        <fullName evidence="8">AbrB family transcriptional regulator</fullName>
    </submittedName>
    <submittedName>
        <fullName evidence="2">AbrB/MazE/SpoVT family DNA-binding domain-containing protein</fullName>
    </submittedName>
</protein>
<organism evidence="8 15">
    <name type="scientific">Vibrio parahaemolyticus</name>
    <dbReference type="NCBI Taxonomy" id="670"/>
    <lineage>
        <taxon>Bacteria</taxon>
        <taxon>Pseudomonadati</taxon>
        <taxon>Pseudomonadota</taxon>
        <taxon>Gammaproteobacteria</taxon>
        <taxon>Vibrionales</taxon>
        <taxon>Vibrionaceae</taxon>
        <taxon>Vibrio</taxon>
    </lineage>
</organism>
<evidence type="ECO:0000313" key="19">
    <source>
        <dbReference type="Proteomes" id="UP000555836"/>
    </source>
</evidence>
<dbReference type="OMA" id="MEIKKMV"/>
<dbReference type="RefSeq" id="WP_005458312.1">
    <property type="nucleotide sequence ID" value="NZ_CABMHD010000003.1"/>
</dbReference>
<evidence type="ECO:0000313" key="6">
    <source>
        <dbReference type="EMBL" id="NMU83078.1"/>
    </source>
</evidence>
<dbReference type="InterPro" id="IPR007159">
    <property type="entry name" value="SpoVT-AbrB_dom"/>
</dbReference>
<dbReference type="NCBIfam" id="TIGR01439">
    <property type="entry name" value="lp_hng_hel_AbrB"/>
    <property type="match status" value="1"/>
</dbReference>
<dbReference type="SMART" id="SM00966">
    <property type="entry name" value="SpoVT_AbrB"/>
    <property type="match status" value="1"/>
</dbReference>
<evidence type="ECO:0000313" key="13">
    <source>
        <dbReference type="Proteomes" id="UP000037697"/>
    </source>
</evidence>
<dbReference type="EMBL" id="JABCLB010001107">
    <property type="protein sequence ID" value="NMU83078.1"/>
    <property type="molecule type" value="Genomic_DNA"/>
</dbReference>
<feature type="domain" description="SpoVT-AbrB" evidence="1">
    <location>
        <begin position="6"/>
        <end position="49"/>
    </location>
</feature>
<dbReference type="EMBL" id="CP034299">
    <property type="protein sequence ID" value="QHH11855.1"/>
    <property type="molecule type" value="Genomic_DNA"/>
</dbReference>
<dbReference type="InterPro" id="IPR037914">
    <property type="entry name" value="SpoVT-AbrB_sf"/>
</dbReference>
<proteinExistence type="predicted"/>
<dbReference type="EMBL" id="CP097356">
    <property type="protein sequence ID" value="UYV28031.1"/>
    <property type="molecule type" value="Genomic_DNA"/>
</dbReference>
<dbReference type="EMBL" id="NIXT01000337">
    <property type="protein sequence ID" value="OXE33340.1"/>
    <property type="molecule type" value="Genomic_DNA"/>
</dbReference>
<reference evidence="9 17" key="5">
    <citation type="submission" date="2018-12" db="EMBL/GenBank/DDBJ databases">
        <title>Genomic insights into the evolutionary origins and pathogenicity of five Vibrio parahaemolyticus strains isolated from the shrimp with acute hepatopancreatic necrosis disease (AHPND).</title>
        <authorList>
            <person name="Yang Q."/>
            <person name="Dong X."/>
            <person name="Xie G."/>
            <person name="Fu S."/>
            <person name="Zou P."/>
            <person name="Sun J."/>
            <person name="Wang Y."/>
            <person name="Huang J."/>
        </authorList>
    </citation>
    <scope>NUCLEOTIDE SEQUENCE [LARGE SCALE GENOMIC DNA]</scope>
    <source>
        <strain evidence="9 17">20160303005-1</strain>
    </source>
</reference>
<evidence type="ECO:0000313" key="7">
    <source>
        <dbReference type="EMBL" id="OQJ97282.1"/>
    </source>
</evidence>
<dbReference type="Proteomes" id="UP000191946">
    <property type="component" value="Unassembled WGS sequence"/>
</dbReference>
<dbReference type="EMBL" id="JAUHGG010000001">
    <property type="protein sequence ID" value="MDS1819260.1"/>
    <property type="molecule type" value="Genomic_DNA"/>
</dbReference>
<dbReference type="AlphaFoldDB" id="A0A072KQB6"/>
<dbReference type="EMBL" id="LIRS01000088">
    <property type="protein sequence ID" value="KOY28870.1"/>
    <property type="molecule type" value="Genomic_DNA"/>
</dbReference>
<reference evidence="12" key="10">
    <citation type="submission" date="2022-12" db="EMBL/GenBank/DDBJ databases">
        <title>Vibrio parahaemolyticus become highly virulent by producing novel Tc toxins.</title>
        <authorList>
            <person name="Yang F."/>
            <person name="You Y."/>
            <person name="Lai Q."/>
            <person name="Xu L."/>
            <person name="Li F."/>
        </authorList>
    </citation>
    <scope>NUCLEOTIDE SEQUENCE</scope>
    <source>
        <strain evidence="12">Vp-HL-202005</strain>
    </source>
</reference>
<evidence type="ECO:0000313" key="2">
    <source>
        <dbReference type="EMBL" id="HAS6677476.1"/>
    </source>
</evidence>
<evidence type="ECO:0000313" key="15">
    <source>
        <dbReference type="Proteomes" id="UP000214596"/>
    </source>
</evidence>
<reference evidence="18 19" key="8">
    <citation type="submission" date="2020-04" db="EMBL/GenBank/DDBJ databases">
        <title>Whole-genome sequencing of Vibrio spp. from China reveals different genetic environments of blaCTX-M-14 among diverse lineages.</title>
        <authorList>
            <person name="Zheng Z."/>
            <person name="Ye L."/>
            <person name="Chen S."/>
        </authorList>
    </citation>
    <scope>NUCLEOTIDE SEQUENCE [LARGE SCALE GENOMIC DNA]</scope>
    <source>
        <strain evidence="6 18">Vb0551</strain>
        <strain evidence="5 19">Vb0574</strain>
    </source>
</reference>
<keyword evidence="14" id="KW-1185">Reference proteome</keyword>
<dbReference type="Proteomes" id="UP000037697">
    <property type="component" value="Unassembled WGS sequence"/>
</dbReference>
<dbReference type="Proteomes" id="UP000321504">
    <property type="component" value="Unassembled WGS sequence"/>
</dbReference>
<reference evidence="2" key="4">
    <citation type="journal article" date="2018" name="Genome Biol.">
        <title>SKESA: strategic k-mer extension for scrupulous assemblies.</title>
        <authorList>
            <person name="Souvorov A."/>
            <person name="Agarwala R."/>
            <person name="Lipman D.J."/>
        </authorList>
    </citation>
    <scope>NUCLEOTIDE SEQUENCE</scope>
    <source>
        <strain evidence="2">1930</strain>
    </source>
</reference>
<evidence type="ECO:0000313" key="14">
    <source>
        <dbReference type="Proteomes" id="UP000191946"/>
    </source>
</evidence>
<reference evidence="4" key="11">
    <citation type="submission" date="2023-06" db="EMBL/GenBank/DDBJ databases">
        <title>Genomic Diversity of Vibrio spp. and Metagenomic Analysis of Pathogens in Florida Gulf Coastal Waters Following Hurricane Ian.</title>
        <authorList>
            <person name="Brumfield K.D."/>
        </authorList>
    </citation>
    <scope>NUCLEOTIDE SEQUENCE</scope>
    <source>
        <strain evidence="4">WBS2B-138</strain>
    </source>
</reference>
<keyword evidence="2" id="KW-0238">DNA-binding</keyword>
<dbReference type="OrthoDB" id="5895388at2"/>
<dbReference type="EMBL" id="CP114195">
    <property type="protein sequence ID" value="WAT92107.1"/>
    <property type="molecule type" value="Genomic_DNA"/>
</dbReference>
<name>A0A072KQB6_VIBPH</name>
<dbReference type="Proteomes" id="UP000856022">
    <property type="component" value="Unassembled WGS sequence"/>
</dbReference>
<dbReference type="GO" id="GO:0003677">
    <property type="term" value="F:DNA binding"/>
    <property type="evidence" value="ECO:0007669"/>
    <property type="project" value="UniProtKB-KW"/>
</dbReference>
<evidence type="ECO:0000313" key="10">
    <source>
        <dbReference type="EMBL" id="TXN18721.1"/>
    </source>
</evidence>
<evidence type="ECO:0000313" key="11">
    <source>
        <dbReference type="EMBL" id="UYV28031.1"/>
    </source>
</evidence>
<dbReference type="Proteomes" id="UP000214596">
    <property type="component" value="Unassembled WGS sequence"/>
</dbReference>
<evidence type="ECO:0000313" key="8">
    <source>
        <dbReference type="EMBL" id="OXE33340.1"/>
    </source>
</evidence>
<reference evidence="10 16" key="6">
    <citation type="submission" date="2019-08" db="EMBL/GenBank/DDBJ databases">
        <title>Emerging of two pre-pandemic pathogenic O4:KUT lineages of Vibrio parahaemolyticus in coastal eastern China.</title>
        <authorList>
            <person name="Yu H."/>
        </authorList>
    </citation>
    <scope>NUCLEOTIDE SEQUENCE [LARGE SCALE GENOMIC DNA]</scope>
    <source>
        <strain evidence="10 16">HZ17-383</strain>
    </source>
</reference>
<reference evidence="11" key="9">
    <citation type="submission" date="2022-05" db="EMBL/GenBank/DDBJ databases">
        <title>Megaplasmid of Vibrio parahaemolyticus.</title>
        <authorList>
            <person name="Strauch E."/>
            <person name="Borowiak M."/>
        </authorList>
    </citation>
    <scope>NUCLEOTIDE SEQUENCE</scope>
    <source>
        <strain evidence="11">16-VB00198</strain>
    </source>
</reference>
<dbReference type="Proteomes" id="UP000518904">
    <property type="component" value="Unassembled WGS sequence"/>
</dbReference>
<accession>A0A072KQB6</accession>